<protein>
    <submittedName>
        <fullName evidence="10">(raccoon dog) hypothetical protein</fullName>
    </submittedName>
</protein>
<dbReference type="PANTHER" id="PTHR42780">
    <property type="entry name" value="SOLEUCYL-TRNA SYNTHETASE"/>
    <property type="match status" value="1"/>
</dbReference>
<comment type="caution">
    <text evidence="10">The sequence shown here is derived from an EMBL/GenBank/DDBJ whole genome shotgun (WGS) entry which is preliminary data.</text>
</comment>
<feature type="transmembrane region" description="Helical" evidence="8">
    <location>
        <begin position="452"/>
        <end position="472"/>
    </location>
</feature>
<dbReference type="GO" id="GO:0004822">
    <property type="term" value="F:isoleucine-tRNA ligase activity"/>
    <property type="evidence" value="ECO:0007669"/>
    <property type="project" value="InterPro"/>
</dbReference>
<dbReference type="InterPro" id="IPR014729">
    <property type="entry name" value="Rossmann-like_a/b/a_fold"/>
</dbReference>
<evidence type="ECO:0000256" key="5">
    <source>
        <dbReference type="ARBA" id="ARBA00022917"/>
    </source>
</evidence>
<dbReference type="Gene3D" id="1.10.730.10">
    <property type="entry name" value="Isoleucyl-tRNA Synthetase, Domain 1"/>
    <property type="match status" value="1"/>
</dbReference>
<dbReference type="GO" id="GO:0002161">
    <property type="term" value="F:aminoacyl-tRNA deacylase activity"/>
    <property type="evidence" value="ECO:0007669"/>
    <property type="project" value="InterPro"/>
</dbReference>
<evidence type="ECO:0000256" key="2">
    <source>
        <dbReference type="ARBA" id="ARBA00022598"/>
    </source>
</evidence>
<keyword evidence="8" id="KW-0812">Transmembrane</keyword>
<keyword evidence="4 7" id="KW-0067">ATP-binding</keyword>
<dbReference type="InterPro" id="IPR023586">
    <property type="entry name" value="Ile-tRNA-ligase_type2"/>
</dbReference>
<keyword evidence="11" id="KW-1185">Reference proteome</keyword>
<dbReference type="Gene3D" id="3.40.50.620">
    <property type="entry name" value="HUPs"/>
    <property type="match status" value="1"/>
</dbReference>
<evidence type="ECO:0000256" key="8">
    <source>
        <dbReference type="SAM" id="Phobius"/>
    </source>
</evidence>
<dbReference type="PROSITE" id="PS00178">
    <property type="entry name" value="AA_TRNA_LIGASE_I"/>
    <property type="match status" value="1"/>
</dbReference>
<dbReference type="GO" id="GO:0005524">
    <property type="term" value="F:ATP binding"/>
    <property type="evidence" value="ECO:0007669"/>
    <property type="project" value="UniProtKB-KW"/>
</dbReference>
<evidence type="ECO:0000256" key="3">
    <source>
        <dbReference type="ARBA" id="ARBA00022741"/>
    </source>
</evidence>
<sequence length="645" mass="74871">MVQQAENMNFPAEEEKIFQFWSKFNCFQKCLKQSKHRPKFTFYYKPPFANGLPHYGHILASLARTIKDIVTRYAHQSGFHVDRRCGWIDKTLGIRGPEEVAKMGIIEHENQCQAICLVDRSVKVVPFSTARNTLLSSFESHQKYKEIQDPLIFTTIPWMLPSNFVLCINTDMQYTKIKGKLLILMEGKKQRPLFDYFVQYKENGAFTVLADGRMQEEEGHGVVCMDFNIIQWMLQDADKNIIRTLKEEGQLVASTLPHSYPFSVPSWFLWVEHMVECLLRNNSQQTYWGIPIPQWVSDDFKGAVCLGSMAELEKLLGAKISDLQIESIDHLTIPSCCEKKFEDAFPAEFIAEGIDQTRGCDSQKMSKRNKNYLDPLPITHEYGADAFRLHLINTPVVRAEKNLCFKEEGVYNAYCFFIQNVLKLRSTTEPPKEMEFFHNKNMVKESASITDLWVLCFVYSLVGLYTVVLCLIKFMDVLTNWYDCVMALETLCSNLKMLIDPTSVQDMDTLKDLIDKKMEGAVSWIWSKCGLEKYITECLKSHYLQMKYTYDFHLRADPDPMVLGKHELHEEDIHLMYIFDQMDKGVAHIQKLHEKFHTIKSPLNPYLVPTSDKVLIQEKTQLECLGGSELCIVFFWLIFPVTDMW</sequence>
<keyword evidence="5 7" id="KW-0648">Protein biosynthesis</keyword>
<keyword evidence="6 7" id="KW-0030">Aminoacyl-tRNA synthetase</keyword>
<dbReference type="EMBL" id="CAJHUB010000653">
    <property type="protein sequence ID" value="CAD7669589.1"/>
    <property type="molecule type" value="Genomic_DNA"/>
</dbReference>
<dbReference type="InterPro" id="IPR002300">
    <property type="entry name" value="aa-tRNA-synth_Ia"/>
</dbReference>
<evidence type="ECO:0000256" key="6">
    <source>
        <dbReference type="ARBA" id="ARBA00023146"/>
    </source>
</evidence>
<dbReference type="AlphaFoldDB" id="A0A811XW40"/>
<evidence type="ECO:0000256" key="4">
    <source>
        <dbReference type="ARBA" id="ARBA00022840"/>
    </source>
</evidence>
<keyword evidence="2 7" id="KW-0436">Ligase</keyword>
<evidence type="ECO:0000313" key="11">
    <source>
        <dbReference type="Proteomes" id="UP000645828"/>
    </source>
</evidence>
<dbReference type="Proteomes" id="UP000645828">
    <property type="component" value="Unassembled WGS sequence"/>
</dbReference>
<feature type="domain" description="Aminoacyl-tRNA synthetase class Ia" evidence="9">
    <location>
        <begin position="362"/>
        <end position="400"/>
    </location>
</feature>
<keyword evidence="8" id="KW-0472">Membrane</keyword>
<evidence type="ECO:0000256" key="7">
    <source>
        <dbReference type="RuleBase" id="RU363035"/>
    </source>
</evidence>
<dbReference type="SUPFAM" id="SSF52374">
    <property type="entry name" value="Nucleotidylyl transferase"/>
    <property type="match status" value="1"/>
</dbReference>
<dbReference type="InterPro" id="IPR001412">
    <property type="entry name" value="aa-tRNA-synth_I_CS"/>
</dbReference>
<keyword evidence="8" id="KW-1133">Transmembrane helix</keyword>
<accession>A0A811XW40</accession>
<feature type="domain" description="Aminoacyl-tRNA synthetase class Ia" evidence="9">
    <location>
        <begin position="16"/>
        <end position="115"/>
    </location>
</feature>
<evidence type="ECO:0000256" key="1">
    <source>
        <dbReference type="ARBA" id="ARBA00005594"/>
    </source>
</evidence>
<reference evidence="10" key="1">
    <citation type="submission" date="2020-12" db="EMBL/GenBank/DDBJ databases">
        <authorList>
            <consortium name="Molecular Ecology Group"/>
        </authorList>
    </citation>
    <scope>NUCLEOTIDE SEQUENCE</scope>
    <source>
        <strain evidence="10">TBG_1078</strain>
    </source>
</reference>
<gene>
    <name evidence="10" type="ORF">NYPRO_LOCUS2383</name>
</gene>
<dbReference type="PANTHER" id="PTHR42780:SF1">
    <property type="entry name" value="ISOLEUCINE--TRNA LIGASE, CYTOPLASMIC"/>
    <property type="match status" value="1"/>
</dbReference>
<comment type="similarity">
    <text evidence="1 7">Belongs to the class-I aminoacyl-tRNA synthetase family.</text>
</comment>
<name>A0A811XW40_NYCPR</name>
<keyword evidence="3 7" id="KW-0547">Nucleotide-binding</keyword>
<feature type="domain" description="Aminoacyl-tRNA synthetase class Ia" evidence="9">
    <location>
        <begin position="117"/>
        <end position="330"/>
    </location>
</feature>
<evidence type="ECO:0000259" key="9">
    <source>
        <dbReference type="Pfam" id="PF00133"/>
    </source>
</evidence>
<dbReference type="InterPro" id="IPR009008">
    <property type="entry name" value="Val/Leu/Ile-tRNA-synth_edit"/>
</dbReference>
<dbReference type="GO" id="GO:0006428">
    <property type="term" value="P:isoleucyl-tRNA aminoacylation"/>
    <property type="evidence" value="ECO:0007669"/>
    <property type="project" value="TreeGrafter"/>
</dbReference>
<evidence type="ECO:0000313" key="10">
    <source>
        <dbReference type="EMBL" id="CAD7669589.1"/>
    </source>
</evidence>
<proteinExistence type="inferred from homology"/>
<organism evidence="10 11">
    <name type="scientific">Nyctereutes procyonoides</name>
    <name type="common">Raccoon dog</name>
    <name type="synonym">Canis procyonoides</name>
    <dbReference type="NCBI Taxonomy" id="34880"/>
    <lineage>
        <taxon>Eukaryota</taxon>
        <taxon>Metazoa</taxon>
        <taxon>Chordata</taxon>
        <taxon>Craniata</taxon>
        <taxon>Vertebrata</taxon>
        <taxon>Euteleostomi</taxon>
        <taxon>Mammalia</taxon>
        <taxon>Eutheria</taxon>
        <taxon>Laurasiatheria</taxon>
        <taxon>Carnivora</taxon>
        <taxon>Caniformia</taxon>
        <taxon>Canidae</taxon>
        <taxon>Nyctereutes</taxon>
    </lineage>
</organism>
<dbReference type="SUPFAM" id="SSF50677">
    <property type="entry name" value="ValRS/IleRS/LeuRS editing domain"/>
    <property type="match status" value="1"/>
</dbReference>
<dbReference type="Pfam" id="PF00133">
    <property type="entry name" value="tRNA-synt_1"/>
    <property type="match status" value="3"/>
</dbReference>